<keyword evidence="2" id="KW-1185">Reference proteome</keyword>
<name>A0ABY6HK43_9ARCH</name>
<dbReference type="Gene3D" id="3.10.20.30">
    <property type="match status" value="1"/>
</dbReference>
<dbReference type="NCBIfam" id="TIGR01683">
    <property type="entry name" value="thiS"/>
    <property type="match status" value="1"/>
</dbReference>
<organism evidence="1 2">
    <name type="scientific">Candidatus Lokiarchaeum ossiferum</name>
    <dbReference type="NCBI Taxonomy" id="2951803"/>
    <lineage>
        <taxon>Archaea</taxon>
        <taxon>Promethearchaeati</taxon>
        <taxon>Promethearchaeota</taxon>
        <taxon>Promethearchaeia</taxon>
        <taxon>Promethearchaeales</taxon>
        <taxon>Promethearchaeaceae</taxon>
        <taxon>Candidatus Lokiarchaeum</taxon>
    </lineage>
</organism>
<dbReference type="CDD" id="cd00565">
    <property type="entry name" value="Ubl_ThiS"/>
    <property type="match status" value="1"/>
</dbReference>
<protein>
    <recommendedName>
        <fullName evidence="3">Sulfur carrier protein ThiS</fullName>
    </recommendedName>
</protein>
<evidence type="ECO:0008006" key="3">
    <source>
        <dbReference type="Google" id="ProtNLM"/>
    </source>
</evidence>
<gene>
    <name evidence="1" type="ORF">NEF87_000076</name>
</gene>
<evidence type="ECO:0000313" key="2">
    <source>
        <dbReference type="Proteomes" id="UP001208689"/>
    </source>
</evidence>
<sequence>MITVNNRDFQWFKGMTVTKMLELHKYTFPEIMVKINGEFVEKKDYKNTLIQDGDEVLAIHMFGGG</sequence>
<dbReference type="InterPro" id="IPR003749">
    <property type="entry name" value="ThiS/MoaD-like"/>
</dbReference>
<dbReference type="PANTHER" id="PTHR34472">
    <property type="entry name" value="SULFUR CARRIER PROTEIN THIS"/>
    <property type="match status" value="1"/>
</dbReference>
<dbReference type="Pfam" id="PF02597">
    <property type="entry name" value="ThiS"/>
    <property type="match status" value="1"/>
</dbReference>
<dbReference type="SUPFAM" id="SSF54285">
    <property type="entry name" value="MoaD/ThiS"/>
    <property type="match status" value="1"/>
</dbReference>
<proteinExistence type="predicted"/>
<dbReference type="InterPro" id="IPR016155">
    <property type="entry name" value="Mopterin_synth/thiamin_S_b"/>
</dbReference>
<dbReference type="PANTHER" id="PTHR34472:SF1">
    <property type="entry name" value="SULFUR CARRIER PROTEIN THIS"/>
    <property type="match status" value="1"/>
</dbReference>
<evidence type="ECO:0000313" key="1">
    <source>
        <dbReference type="EMBL" id="UYP43791.1"/>
    </source>
</evidence>
<accession>A0ABY6HK43</accession>
<dbReference type="EMBL" id="CP104013">
    <property type="protein sequence ID" value="UYP43791.1"/>
    <property type="molecule type" value="Genomic_DNA"/>
</dbReference>
<dbReference type="Proteomes" id="UP001208689">
    <property type="component" value="Chromosome"/>
</dbReference>
<dbReference type="InterPro" id="IPR010035">
    <property type="entry name" value="Thi_S"/>
</dbReference>
<dbReference type="InterPro" id="IPR012675">
    <property type="entry name" value="Beta-grasp_dom_sf"/>
</dbReference>
<reference evidence="1" key="1">
    <citation type="submission" date="2022-09" db="EMBL/GenBank/DDBJ databases">
        <title>Actin cytoskeleton and complex cell architecture in an #Asgard archaeon.</title>
        <authorList>
            <person name="Ponce Toledo R.I."/>
            <person name="Schleper C."/>
            <person name="Rodrigues Oliveira T."/>
            <person name="Wollweber F."/>
            <person name="Xu J."/>
            <person name="Rittmann S."/>
            <person name="Klingl A."/>
            <person name="Pilhofer M."/>
        </authorList>
    </citation>
    <scope>NUCLEOTIDE SEQUENCE</scope>
    <source>
        <strain evidence="1">B-35</strain>
    </source>
</reference>